<gene>
    <name evidence="1" type="ORF">Cyrtocomes_01148</name>
</gene>
<reference evidence="1 2" key="1">
    <citation type="submission" date="2023-02" db="EMBL/GenBank/DDBJ databases">
        <title>Host association and intracellularity evolved multiple times independently in the Rickettsiales.</title>
        <authorList>
            <person name="Castelli M."/>
            <person name="Nardi T."/>
            <person name="Gammuto L."/>
            <person name="Bellinzona G."/>
            <person name="Sabaneyeva E."/>
            <person name="Potekhin A."/>
            <person name="Serra V."/>
            <person name="Petroni G."/>
            <person name="Sassera D."/>
        </authorList>
    </citation>
    <scope>NUCLEOTIDE SEQUENCE [LARGE SCALE GENOMIC DNA]</scope>
    <source>
        <strain evidence="1 2">BOD18</strain>
    </source>
</reference>
<dbReference type="Proteomes" id="UP001293791">
    <property type="component" value="Unassembled WGS sequence"/>
</dbReference>
<accession>A0ABU5L9F4</accession>
<proteinExistence type="predicted"/>
<dbReference type="EMBL" id="JARGYT010000103">
    <property type="protein sequence ID" value="MDZ5762754.1"/>
    <property type="molecule type" value="Genomic_DNA"/>
</dbReference>
<sequence length="46" mass="5351">MKNAVLRQIASLKEANPEQVSEILMKDIDGYPLIRFLLSDVYDQER</sequence>
<name>A0ABU5L9F4_9RICK</name>
<protein>
    <submittedName>
        <fullName evidence="1">Uncharacterized protein</fullName>
    </submittedName>
</protein>
<comment type="caution">
    <text evidence="1">The sequence shown here is derived from an EMBL/GenBank/DDBJ whole genome shotgun (WGS) entry which is preliminary data.</text>
</comment>
<evidence type="ECO:0000313" key="1">
    <source>
        <dbReference type="EMBL" id="MDZ5762754.1"/>
    </source>
</evidence>
<evidence type="ECO:0000313" key="2">
    <source>
        <dbReference type="Proteomes" id="UP001293791"/>
    </source>
</evidence>
<dbReference type="RefSeq" id="WP_322498194.1">
    <property type="nucleotide sequence ID" value="NZ_JARGYT010000103.1"/>
</dbReference>
<keyword evidence="2" id="KW-1185">Reference proteome</keyword>
<organism evidence="1 2">
    <name type="scientific">Candidatus Cyrtobacter comes</name>
    <dbReference type="NCBI Taxonomy" id="675776"/>
    <lineage>
        <taxon>Bacteria</taxon>
        <taxon>Pseudomonadati</taxon>
        <taxon>Pseudomonadota</taxon>
        <taxon>Alphaproteobacteria</taxon>
        <taxon>Rickettsiales</taxon>
        <taxon>Candidatus Midichloriaceae</taxon>
        <taxon>Candidatus Cyrtobacter</taxon>
    </lineage>
</organism>